<feature type="domain" description="Rab-GAP TBC" evidence="3">
    <location>
        <begin position="212"/>
        <end position="540"/>
    </location>
</feature>
<gene>
    <name evidence="5" type="primary">Aste57867_23367</name>
    <name evidence="4" type="ORF">As57867_023296</name>
    <name evidence="5" type="ORF">ASTE57867_23367</name>
</gene>
<dbReference type="Gene3D" id="2.30.29.30">
    <property type="entry name" value="Pleckstrin-homology domain (PH domain)/Phosphotyrosine-binding domain (PTB)"/>
    <property type="match status" value="1"/>
</dbReference>
<protein>
    <submittedName>
        <fullName evidence="5">Aste57867_23367 protein</fullName>
    </submittedName>
</protein>
<dbReference type="InterPro" id="IPR035969">
    <property type="entry name" value="Rab-GAP_TBC_sf"/>
</dbReference>
<dbReference type="OrthoDB" id="27140at2759"/>
<evidence type="ECO:0000313" key="6">
    <source>
        <dbReference type="Proteomes" id="UP000332933"/>
    </source>
</evidence>
<accession>A0A485LMP5</accession>
<keyword evidence="6" id="KW-1185">Reference proteome</keyword>
<dbReference type="EMBL" id="VJMH01007267">
    <property type="protein sequence ID" value="KAF0684647.1"/>
    <property type="molecule type" value="Genomic_DNA"/>
</dbReference>
<name>A0A485LMP5_9STRA</name>
<dbReference type="Gene3D" id="1.10.472.80">
    <property type="entry name" value="Ypt/Rab-GAP domain of gyp1p, domain 3"/>
    <property type="match status" value="1"/>
</dbReference>
<organism evidence="5 6">
    <name type="scientific">Aphanomyces stellatus</name>
    <dbReference type="NCBI Taxonomy" id="120398"/>
    <lineage>
        <taxon>Eukaryota</taxon>
        <taxon>Sar</taxon>
        <taxon>Stramenopiles</taxon>
        <taxon>Oomycota</taxon>
        <taxon>Saprolegniomycetes</taxon>
        <taxon>Saprolegniales</taxon>
        <taxon>Verrucalvaceae</taxon>
        <taxon>Aphanomyces</taxon>
    </lineage>
</organism>
<dbReference type="Gene3D" id="1.10.8.270">
    <property type="entry name" value="putative rabgap domain of human tbc1 domain family member 14 like domains"/>
    <property type="match status" value="1"/>
</dbReference>
<evidence type="ECO:0000313" key="5">
    <source>
        <dbReference type="EMBL" id="VFU00013.1"/>
    </source>
</evidence>
<evidence type="ECO:0000313" key="4">
    <source>
        <dbReference type="EMBL" id="KAF0684647.1"/>
    </source>
</evidence>
<dbReference type="EMBL" id="CAADRA010007293">
    <property type="protein sequence ID" value="VFU00013.1"/>
    <property type="molecule type" value="Genomic_DNA"/>
</dbReference>
<dbReference type="SMART" id="SM00233">
    <property type="entry name" value="PH"/>
    <property type="match status" value="1"/>
</dbReference>
<reference evidence="5 6" key="1">
    <citation type="submission" date="2019-03" db="EMBL/GenBank/DDBJ databases">
        <authorList>
            <person name="Gaulin E."/>
            <person name="Dumas B."/>
        </authorList>
    </citation>
    <scope>NUCLEOTIDE SEQUENCE [LARGE SCALE GENOMIC DNA]</scope>
    <source>
        <strain evidence="5">CBS 568.67</strain>
    </source>
</reference>
<evidence type="ECO:0000259" key="3">
    <source>
        <dbReference type="PROSITE" id="PS50086"/>
    </source>
</evidence>
<sequence>MEAKKTMNTAGDNMLSRIIKTVSSPSLTSLMGGELPPLNFTPSKLPRLKAGRLLLEVDGVQRQWESYIVALVGTDVSNLALYYYKDAADKTPVGAIRLHSASVDLMEEIFCVITQEHTWYLCAESHQEAEEWADKICGTLEAAATGTSLQPLHDSTQNAGSGRRRRLSSHVTAATVKEIQARDGATRVDEFLEVYLRSTEDEIRNQAARGAFSWSCMRSITWRIWLGVLPHDAPLGLWQGLVKEHRDRYEALRTSYALDVKALFDESSTEDGSRASDVAHAILHDVRRTRSSMHYFREEYVQHLLLRVLYVYSQEHPHVSYNQGMGELLAIIVYLLHVEKWPVGASHDGNYIGDDDDSDADDAFDDDSYVHVDMIEVDAALMDTAMLFHSSPFRVHRAKCTPYVLFMACCHPSVVPSACKEAIGALLCTVTDGDWIEHDAYALFEQVMARMAAVYSPQAPTQSPGLATADLSASTTSLHLQLDRIHRHLLVRCDAAIARHLDALHVPPEVYLLRWVRLLLAREFPVYQVWVIWDAIFSLSPADFGFADVLCVAMVLESRADVLAQEDAAGVLGLLKDTTVSCSAKMRSPTLD</sequence>
<dbReference type="PANTHER" id="PTHR22957:SF337">
    <property type="entry name" value="TBC1 DOMAIN FAMILY MEMBER 5"/>
    <property type="match status" value="1"/>
</dbReference>
<dbReference type="SUPFAM" id="SSF50729">
    <property type="entry name" value="PH domain-like"/>
    <property type="match status" value="1"/>
</dbReference>
<dbReference type="PROSITE" id="PS50086">
    <property type="entry name" value="TBC_RABGAP"/>
    <property type="match status" value="1"/>
</dbReference>
<dbReference type="AlphaFoldDB" id="A0A485LMP5"/>
<dbReference type="InterPro" id="IPR000195">
    <property type="entry name" value="Rab-GAP-TBC_dom"/>
</dbReference>
<dbReference type="Pfam" id="PF00169">
    <property type="entry name" value="PH"/>
    <property type="match status" value="1"/>
</dbReference>
<reference evidence="4" key="2">
    <citation type="submission" date="2019-06" db="EMBL/GenBank/DDBJ databases">
        <title>Genomics analysis of Aphanomyces spp. identifies a new class of oomycete effector associated with host adaptation.</title>
        <authorList>
            <person name="Gaulin E."/>
        </authorList>
    </citation>
    <scope>NUCLEOTIDE SEQUENCE</scope>
    <source>
        <strain evidence="4">CBS 578.67</strain>
    </source>
</reference>
<dbReference type="SMART" id="SM00164">
    <property type="entry name" value="TBC"/>
    <property type="match status" value="1"/>
</dbReference>
<dbReference type="SUPFAM" id="SSF47923">
    <property type="entry name" value="Ypt/Rab-GAP domain of gyp1p"/>
    <property type="match status" value="2"/>
</dbReference>
<proteinExistence type="predicted"/>
<keyword evidence="1" id="KW-0343">GTPase activation</keyword>
<dbReference type="PANTHER" id="PTHR22957">
    <property type="entry name" value="TBC1 DOMAIN FAMILY MEMBER GTPASE-ACTIVATING PROTEIN"/>
    <property type="match status" value="1"/>
</dbReference>
<feature type="domain" description="PH" evidence="2">
    <location>
        <begin position="46"/>
        <end position="141"/>
    </location>
</feature>
<dbReference type="InterPro" id="IPR011993">
    <property type="entry name" value="PH-like_dom_sf"/>
</dbReference>
<dbReference type="Proteomes" id="UP000332933">
    <property type="component" value="Unassembled WGS sequence"/>
</dbReference>
<dbReference type="GO" id="GO:0005096">
    <property type="term" value="F:GTPase activator activity"/>
    <property type="evidence" value="ECO:0007669"/>
    <property type="project" value="UniProtKB-KW"/>
</dbReference>
<evidence type="ECO:0000259" key="2">
    <source>
        <dbReference type="PROSITE" id="PS50003"/>
    </source>
</evidence>
<dbReference type="InterPro" id="IPR001849">
    <property type="entry name" value="PH_domain"/>
</dbReference>
<dbReference type="PROSITE" id="PS50003">
    <property type="entry name" value="PH_DOMAIN"/>
    <property type="match status" value="1"/>
</dbReference>
<evidence type="ECO:0000256" key="1">
    <source>
        <dbReference type="ARBA" id="ARBA00022468"/>
    </source>
</evidence>
<dbReference type="Pfam" id="PF00566">
    <property type="entry name" value="RabGAP-TBC"/>
    <property type="match status" value="2"/>
</dbReference>